<feature type="transmembrane region" description="Helical" evidence="8">
    <location>
        <begin position="438"/>
        <end position="458"/>
    </location>
</feature>
<feature type="transmembrane region" description="Helical" evidence="8">
    <location>
        <begin position="565"/>
        <end position="588"/>
    </location>
</feature>
<dbReference type="InterPro" id="IPR002259">
    <property type="entry name" value="Eqnu_transpt"/>
</dbReference>
<evidence type="ECO:0000256" key="8">
    <source>
        <dbReference type="SAM" id="Phobius"/>
    </source>
</evidence>
<dbReference type="PRINTS" id="PR01130">
    <property type="entry name" value="DERENTRNSPRT"/>
</dbReference>
<dbReference type="PANTHER" id="PTHR10332:SF10">
    <property type="entry name" value="EQUILIBRATIVE NUCLEOSIDE TRANSPORTER 4"/>
    <property type="match status" value="1"/>
</dbReference>
<comment type="caution">
    <text evidence="9">The sequence shown here is derived from an EMBL/GenBank/DDBJ whole genome shotgun (WGS) entry which is preliminary data.</text>
</comment>
<keyword evidence="10" id="KW-1185">Reference proteome</keyword>
<feature type="region of interest" description="Disordered" evidence="7">
    <location>
        <begin position="1"/>
        <end position="44"/>
    </location>
</feature>
<feature type="transmembrane region" description="Helical" evidence="8">
    <location>
        <begin position="167"/>
        <end position="188"/>
    </location>
</feature>
<keyword evidence="3" id="KW-0813">Transport</keyword>
<feature type="transmembrane region" description="Helical" evidence="8">
    <location>
        <begin position="341"/>
        <end position="358"/>
    </location>
</feature>
<evidence type="ECO:0000256" key="7">
    <source>
        <dbReference type="SAM" id="MobiDB-lite"/>
    </source>
</evidence>
<keyword evidence="4 8" id="KW-0812">Transmembrane</keyword>
<keyword evidence="6 8" id="KW-0472">Membrane</keyword>
<organism evidence="9 10">
    <name type="scientific">Marchantia polymorpha subsp. ruderalis</name>
    <dbReference type="NCBI Taxonomy" id="1480154"/>
    <lineage>
        <taxon>Eukaryota</taxon>
        <taxon>Viridiplantae</taxon>
        <taxon>Streptophyta</taxon>
        <taxon>Embryophyta</taxon>
        <taxon>Marchantiophyta</taxon>
        <taxon>Marchantiopsida</taxon>
        <taxon>Marchantiidae</taxon>
        <taxon>Marchantiales</taxon>
        <taxon>Marchantiaceae</taxon>
        <taxon>Marchantia</taxon>
    </lineage>
</organism>
<dbReference type="GO" id="GO:0005886">
    <property type="term" value="C:plasma membrane"/>
    <property type="evidence" value="ECO:0007669"/>
    <property type="project" value="TreeGrafter"/>
</dbReference>
<dbReference type="PANTHER" id="PTHR10332">
    <property type="entry name" value="EQUILIBRATIVE NUCLEOSIDE TRANSPORTER"/>
    <property type="match status" value="1"/>
</dbReference>
<feature type="transmembrane region" description="Helical" evidence="8">
    <location>
        <begin position="303"/>
        <end position="321"/>
    </location>
</feature>
<protein>
    <recommendedName>
        <fullName evidence="11">Equilibrative nucleoside transporter</fullName>
    </recommendedName>
</protein>
<sequence>MCRKECVTPRSEPGNEGAAKGRQPRRGGGLETGSRTSTGRARKGQRLGAVACRGALEDAVRCRGQRRRAKEDIVVPFPPCCIACRSRGGRSQSNGGKDEDEEAVLRCGAVLEGGCQELHEATIMRSFEAAPEQGGAGRGGRGFAMGWIRSSVAEAPSSHLRGPPTDVAHLALLTYFGLGVAYLLPWNAFLTAVDYFEYLYPNSHIDRVFTVAYLLPGLTAMILILAYGQQMSSRGRINVGLVMLLFSILVVPIVDALFIGGDGGGDNSFAHAVTVVAVAFAGVGDALVQTTVIGIAGELPDRFMQAIVSGTAACGVLVSLFRMATKAALPQNVQGLRTSANFYFLVGSAFLVVIILAYNQVHKLDVMIHYQDMKDSAFSGNVEAEVLAARRDLENDSSTLLCKATNAGNEHYSSIASSRGPSVPSSKSLLQAFVPLKWVSLSFVLIYVITLSIFPGFLAEDVHSAFFKDWYPILLIATFNVFDLVGKSGTLIYTPTTQSVTVSGSLCRLLFFPLFAACLHGPKIFRTEGPVFLLTALLGATNGYFTSTGFIIAPKIVASSEVERAGTIMVISLAVGLTLGSLVSWVWVI</sequence>
<dbReference type="AlphaFoldDB" id="A0A176W2B0"/>
<evidence type="ECO:0000256" key="2">
    <source>
        <dbReference type="ARBA" id="ARBA00007965"/>
    </source>
</evidence>
<feature type="transmembrane region" description="Helical" evidence="8">
    <location>
        <begin position="470"/>
        <end position="494"/>
    </location>
</feature>
<gene>
    <name evidence="9" type="ORF">AXG93_4324s1120</name>
</gene>
<name>A0A176W2B0_MARPO</name>
<accession>A0A176W2B0</accession>
<dbReference type="EMBL" id="LVLJ01002190">
    <property type="protein sequence ID" value="OAE26346.1"/>
    <property type="molecule type" value="Genomic_DNA"/>
</dbReference>
<dbReference type="Proteomes" id="UP000077202">
    <property type="component" value="Unassembled WGS sequence"/>
</dbReference>
<dbReference type="Pfam" id="PF01733">
    <property type="entry name" value="Nucleoside_tran"/>
    <property type="match status" value="1"/>
</dbReference>
<proteinExistence type="inferred from homology"/>
<feature type="transmembrane region" description="Helical" evidence="8">
    <location>
        <begin position="239"/>
        <end position="260"/>
    </location>
</feature>
<evidence type="ECO:0008006" key="11">
    <source>
        <dbReference type="Google" id="ProtNLM"/>
    </source>
</evidence>
<reference evidence="9" key="1">
    <citation type="submission" date="2016-03" db="EMBL/GenBank/DDBJ databases">
        <title>Mechanisms controlling the formation of the plant cell surface in tip-growing cells are functionally conserved among land plants.</title>
        <authorList>
            <person name="Honkanen S."/>
            <person name="Jones V.A."/>
            <person name="Morieri G."/>
            <person name="Champion C."/>
            <person name="Hetherington A.J."/>
            <person name="Kelly S."/>
            <person name="Saint-Marcoux D."/>
            <person name="Proust H."/>
            <person name="Prescott H."/>
            <person name="Dolan L."/>
        </authorList>
    </citation>
    <scope>NUCLEOTIDE SEQUENCE [LARGE SCALE GENOMIC DNA]</scope>
    <source>
        <tissue evidence="9">Whole gametophyte</tissue>
    </source>
</reference>
<feature type="transmembrane region" description="Helical" evidence="8">
    <location>
        <begin position="272"/>
        <end position="296"/>
    </location>
</feature>
<evidence type="ECO:0000256" key="4">
    <source>
        <dbReference type="ARBA" id="ARBA00022692"/>
    </source>
</evidence>
<dbReference type="GO" id="GO:0005337">
    <property type="term" value="F:nucleoside transmembrane transporter activity"/>
    <property type="evidence" value="ECO:0007669"/>
    <property type="project" value="InterPro"/>
</dbReference>
<evidence type="ECO:0000256" key="1">
    <source>
        <dbReference type="ARBA" id="ARBA00004141"/>
    </source>
</evidence>
<comment type="similarity">
    <text evidence="2">Belongs to the SLC29A/ENT transporter (TC 2.A.57) family.</text>
</comment>
<feature type="transmembrane region" description="Helical" evidence="8">
    <location>
        <begin position="208"/>
        <end position="227"/>
    </location>
</feature>
<comment type="subcellular location">
    <subcellularLocation>
        <location evidence="1">Membrane</location>
        <topology evidence="1">Multi-pass membrane protein</topology>
    </subcellularLocation>
</comment>
<feature type="transmembrane region" description="Helical" evidence="8">
    <location>
        <begin position="531"/>
        <end position="553"/>
    </location>
</feature>
<evidence type="ECO:0000256" key="6">
    <source>
        <dbReference type="ARBA" id="ARBA00023136"/>
    </source>
</evidence>
<feature type="transmembrane region" description="Helical" evidence="8">
    <location>
        <begin position="506"/>
        <end position="525"/>
    </location>
</feature>
<evidence type="ECO:0000256" key="5">
    <source>
        <dbReference type="ARBA" id="ARBA00022989"/>
    </source>
</evidence>
<evidence type="ECO:0000313" key="9">
    <source>
        <dbReference type="EMBL" id="OAE26346.1"/>
    </source>
</evidence>
<evidence type="ECO:0000256" key="3">
    <source>
        <dbReference type="ARBA" id="ARBA00022448"/>
    </source>
</evidence>
<evidence type="ECO:0000313" key="10">
    <source>
        <dbReference type="Proteomes" id="UP000077202"/>
    </source>
</evidence>
<keyword evidence="5 8" id="KW-1133">Transmembrane helix</keyword>